<keyword evidence="3" id="KW-0444">Lipid biosynthesis</keyword>
<evidence type="ECO:0000256" key="1">
    <source>
        <dbReference type="ARBA" id="ARBA00001947"/>
    </source>
</evidence>
<evidence type="ECO:0000256" key="14">
    <source>
        <dbReference type="SAM" id="Phobius"/>
    </source>
</evidence>
<organism evidence="16 17">
    <name type="scientific">Paralcaligenes ureilyticus</name>
    <dbReference type="NCBI Taxonomy" id="627131"/>
    <lineage>
        <taxon>Bacteria</taxon>
        <taxon>Pseudomonadati</taxon>
        <taxon>Pseudomonadota</taxon>
        <taxon>Betaproteobacteria</taxon>
        <taxon>Burkholderiales</taxon>
        <taxon>Alcaligenaceae</taxon>
        <taxon>Paralcaligenes</taxon>
    </lineage>
</organism>
<proteinExistence type="predicted"/>
<keyword evidence="12 14" id="KW-0472">Membrane</keyword>
<evidence type="ECO:0000259" key="15">
    <source>
        <dbReference type="Pfam" id="PF04116"/>
    </source>
</evidence>
<keyword evidence="13" id="KW-0275">Fatty acid biosynthesis</keyword>
<dbReference type="Proteomes" id="UP000295525">
    <property type="component" value="Unassembled WGS sequence"/>
</dbReference>
<feature type="transmembrane region" description="Helical" evidence="14">
    <location>
        <begin position="164"/>
        <end position="184"/>
    </location>
</feature>
<evidence type="ECO:0000256" key="12">
    <source>
        <dbReference type="ARBA" id="ARBA00023136"/>
    </source>
</evidence>
<keyword evidence="4 14" id="KW-0812">Transmembrane</keyword>
<dbReference type="GO" id="GO:0005506">
    <property type="term" value="F:iron ion binding"/>
    <property type="evidence" value="ECO:0007669"/>
    <property type="project" value="InterPro"/>
</dbReference>
<dbReference type="AlphaFoldDB" id="A0A4R3M5M7"/>
<evidence type="ECO:0000256" key="13">
    <source>
        <dbReference type="ARBA" id="ARBA00023160"/>
    </source>
</evidence>
<dbReference type="PANTHER" id="PTHR12863">
    <property type="entry name" value="FATTY ACID HYDROXYLASE"/>
    <property type="match status" value="1"/>
</dbReference>
<dbReference type="InterPro" id="IPR006694">
    <property type="entry name" value="Fatty_acid_hydroxylase"/>
</dbReference>
<dbReference type="Pfam" id="PF04116">
    <property type="entry name" value="FA_hydroxylase"/>
    <property type="match status" value="1"/>
</dbReference>
<gene>
    <name evidence="16" type="ORF">EDC26_105152</name>
</gene>
<protein>
    <submittedName>
        <fullName evidence="16">Fatty acid hydroxylase family protein</fullName>
    </submittedName>
</protein>
<dbReference type="GO" id="GO:0006633">
    <property type="term" value="P:fatty acid biosynthetic process"/>
    <property type="evidence" value="ECO:0007669"/>
    <property type="project" value="UniProtKB-KW"/>
</dbReference>
<evidence type="ECO:0000256" key="8">
    <source>
        <dbReference type="ARBA" id="ARBA00022833"/>
    </source>
</evidence>
<keyword evidence="5" id="KW-0479">Metal-binding</keyword>
<dbReference type="GO" id="GO:0080132">
    <property type="term" value="F:fatty acid 2-hydroxylase activity"/>
    <property type="evidence" value="ECO:0007669"/>
    <property type="project" value="InterPro"/>
</dbReference>
<dbReference type="GO" id="GO:0016020">
    <property type="term" value="C:membrane"/>
    <property type="evidence" value="ECO:0007669"/>
    <property type="project" value="InterPro"/>
</dbReference>
<evidence type="ECO:0000256" key="3">
    <source>
        <dbReference type="ARBA" id="ARBA00022516"/>
    </source>
</evidence>
<comment type="subcellular location">
    <subcellularLocation>
        <location evidence="2">Endoplasmic reticulum membrane</location>
        <topology evidence="2">Multi-pass membrane protein</topology>
    </subcellularLocation>
</comment>
<keyword evidence="17" id="KW-1185">Reference proteome</keyword>
<name>A0A4R3M5M7_9BURK</name>
<evidence type="ECO:0000256" key="10">
    <source>
        <dbReference type="ARBA" id="ARBA00023002"/>
    </source>
</evidence>
<evidence type="ECO:0000256" key="9">
    <source>
        <dbReference type="ARBA" id="ARBA00022989"/>
    </source>
</evidence>
<feature type="transmembrane region" description="Helical" evidence="14">
    <location>
        <begin position="63"/>
        <end position="86"/>
    </location>
</feature>
<keyword evidence="7" id="KW-0276">Fatty acid metabolism</keyword>
<keyword evidence="9 14" id="KW-1133">Transmembrane helix</keyword>
<evidence type="ECO:0000313" key="16">
    <source>
        <dbReference type="EMBL" id="TCT08600.1"/>
    </source>
</evidence>
<keyword evidence="6" id="KW-0256">Endoplasmic reticulum</keyword>
<evidence type="ECO:0000256" key="5">
    <source>
        <dbReference type="ARBA" id="ARBA00022723"/>
    </source>
</evidence>
<evidence type="ECO:0000256" key="6">
    <source>
        <dbReference type="ARBA" id="ARBA00022824"/>
    </source>
</evidence>
<accession>A0A4R3M5M7</accession>
<evidence type="ECO:0000256" key="2">
    <source>
        <dbReference type="ARBA" id="ARBA00004477"/>
    </source>
</evidence>
<keyword evidence="8" id="KW-0862">Zinc</keyword>
<dbReference type="EMBL" id="SMAJ01000005">
    <property type="protein sequence ID" value="TCT08600.1"/>
    <property type="molecule type" value="Genomic_DNA"/>
</dbReference>
<dbReference type="InterPro" id="IPR014430">
    <property type="entry name" value="Scs7"/>
</dbReference>
<sequence length="235" mass="26719">MFALAEFNCLVRRDYDILIPEGFDCCKLRLLVDANSGIMTISLTIWCKPRIPMKFFALEHSPVAYAADFVVYPATILAGFFAVLFYTPIGRWPVLALALVLGLAVWSLIEYVLHRHILHGLQPFKRWHDEHHKRPFALIGTSTVGSLLLIAALVFAPLFLLIDVWLALAATLGVMCGYLFYDVMHHASHHWRAKGGWFQSRKRAHALHHQPGANVYYGVTTSFWDWVFATRPKNG</sequence>
<evidence type="ECO:0000256" key="7">
    <source>
        <dbReference type="ARBA" id="ARBA00022832"/>
    </source>
</evidence>
<keyword evidence="10" id="KW-0560">Oxidoreductase</keyword>
<dbReference type="PANTHER" id="PTHR12863:SF1">
    <property type="entry name" value="FATTY ACID 2-HYDROXYLASE"/>
    <property type="match status" value="1"/>
</dbReference>
<evidence type="ECO:0000256" key="11">
    <source>
        <dbReference type="ARBA" id="ARBA00023098"/>
    </source>
</evidence>
<comment type="cofactor">
    <cofactor evidence="1">
        <name>Zn(2+)</name>
        <dbReference type="ChEBI" id="CHEBI:29105"/>
    </cofactor>
</comment>
<feature type="domain" description="Fatty acid hydroxylase" evidence="15">
    <location>
        <begin position="100"/>
        <end position="230"/>
    </location>
</feature>
<keyword evidence="11" id="KW-0443">Lipid metabolism</keyword>
<evidence type="ECO:0000313" key="17">
    <source>
        <dbReference type="Proteomes" id="UP000295525"/>
    </source>
</evidence>
<feature type="transmembrane region" description="Helical" evidence="14">
    <location>
        <begin position="135"/>
        <end position="158"/>
    </location>
</feature>
<evidence type="ECO:0000256" key="4">
    <source>
        <dbReference type="ARBA" id="ARBA00022692"/>
    </source>
</evidence>
<feature type="transmembrane region" description="Helical" evidence="14">
    <location>
        <begin position="92"/>
        <end position="114"/>
    </location>
</feature>
<comment type="caution">
    <text evidence="16">The sequence shown here is derived from an EMBL/GenBank/DDBJ whole genome shotgun (WGS) entry which is preliminary data.</text>
</comment>
<reference evidence="16 17" key="1">
    <citation type="submission" date="2019-03" db="EMBL/GenBank/DDBJ databases">
        <title>Genomic Encyclopedia of Type Strains, Phase IV (KMG-IV): sequencing the most valuable type-strain genomes for metagenomic binning, comparative biology and taxonomic classification.</title>
        <authorList>
            <person name="Goeker M."/>
        </authorList>
    </citation>
    <scope>NUCLEOTIDE SEQUENCE [LARGE SCALE GENOMIC DNA]</scope>
    <source>
        <strain evidence="16 17">DSM 24591</strain>
    </source>
</reference>